<organism evidence="2 3">
    <name type="scientific">Labrys miyagiensis</name>
    <dbReference type="NCBI Taxonomy" id="346912"/>
    <lineage>
        <taxon>Bacteria</taxon>
        <taxon>Pseudomonadati</taxon>
        <taxon>Pseudomonadota</taxon>
        <taxon>Alphaproteobacteria</taxon>
        <taxon>Hyphomicrobiales</taxon>
        <taxon>Xanthobacteraceae</taxon>
        <taxon>Labrys</taxon>
    </lineage>
</organism>
<dbReference type="InterPro" id="IPR038765">
    <property type="entry name" value="Papain-like_cys_pep_sf"/>
</dbReference>
<dbReference type="EMBL" id="BSPC01000069">
    <property type="protein sequence ID" value="GLS23059.1"/>
    <property type="molecule type" value="Genomic_DNA"/>
</dbReference>
<dbReference type="Pfam" id="PF01841">
    <property type="entry name" value="Transglut_core"/>
    <property type="match status" value="1"/>
</dbReference>
<dbReference type="PANTHER" id="PTHR33490">
    <property type="entry name" value="BLR5614 PROTEIN-RELATED"/>
    <property type="match status" value="1"/>
</dbReference>
<reference evidence="3" key="1">
    <citation type="journal article" date="2019" name="Int. J. Syst. Evol. Microbiol.">
        <title>The Global Catalogue of Microorganisms (GCM) 10K type strain sequencing project: providing services to taxonomists for standard genome sequencing and annotation.</title>
        <authorList>
            <consortium name="The Broad Institute Genomics Platform"/>
            <consortium name="The Broad Institute Genome Sequencing Center for Infectious Disease"/>
            <person name="Wu L."/>
            <person name="Ma J."/>
        </authorList>
    </citation>
    <scope>NUCLEOTIDE SEQUENCE [LARGE SCALE GENOMIC DNA]</scope>
    <source>
        <strain evidence="3">NBRC 101365</strain>
    </source>
</reference>
<gene>
    <name evidence="2" type="ORF">GCM10007874_60790</name>
</gene>
<evidence type="ECO:0000313" key="2">
    <source>
        <dbReference type="EMBL" id="GLS23059.1"/>
    </source>
</evidence>
<protein>
    <submittedName>
        <fullName evidence="2">IMP dehydrogenase</fullName>
    </submittedName>
</protein>
<dbReference type="Pfam" id="PF08379">
    <property type="entry name" value="Bact_transglu_N"/>
    <property type="match status" value="1"/>
</dbReference>
<accession>A0ABQ6CTK7</accession>
<dbReference type="PANTHER" id="PTHR33490:SF1">
    <property type="entry name" value="SLL1233 PROTEIN"/>
    <property type="match status" value="1"/>
</dbReference>
<dbReference type="Pfam" id="PF09899">
    <property type="entry name" value="DUF2126"/>
    <property type="match status" value="1"/>
</dbReference>
<dbReference type="RefSeq" id="WP_284315993.1">
    <property type="nucleotide sequence ID" value="NZ_BSPC01000069.1"/>
</dbReference>
<dbReference type="SUPFAM" id="SSF54001">
    <property type="entry name" value="Cysteine proteinases"/>
    <property type="match status" value="1"/>
</dbReference>
<name>A0ABQ6CTK7_9HYPH</name>
<dbReference type="Gene3D" id="3.10.620.30">
    <property type="match status" value="1"/>
</dbReference>
<evidence type="ECO:0000313" key="3">
    <source>
        <dbReference type="Proteomes" id="UP001156882"/>
    </source>
</evidence>
<dbReference type="InterPro" id="IPR018667">
    <property type="entry name" value="DUF2126"/>
</dbReference>
<evidence type="ECO:0000259" key="1">
    <source>
        <dbReference type="SMART" id="SM00460"/>
    </source>
</evidence>
<dbReference type="Proteomes" id="UP001156882">
    <property type="component" value="Unassembled WGS sequence"/>
</dbReference>
<dbReference type="InterPro" id="IPR013589">
    <property type="entry name" value="Bac_transglu_N"/>
</dbReference>
<sequence>MSIVAALYHRTTYDYDRPVVLAPQVIRLRPAPHSRTRIVSYALKVEPANHFINWQQDPHGNWLARFVFPESTTKFQIEVDLVADFATINPFDFFIEEYATKLPFAYPAELKHELGPYLEVEEGGKGLEDFVASIDMEGKNAVDFLVELNQRIQKEIGYIIRMEPGVQTPDETLTVKTGSCRDSAWLLVQVLRRLGLAARFVSGYSIQLTHDLKALDGPTGVGRDVADLHAWAEVYLPGAGWVGLDATSGMMTTEGHIPLAATPHYASAAPIVGAMTAIGAVETNFSYEMPVRRIAESPRVTLPFSEDSWKDLDALGQQVEKDLVAQDVRLTLGGEPTFVSIDDYQGEEWNTGAVGPTKRGLADTLIRRLRSAFAPGGFLHYGQGKWYPGESLPRWAFALYWRKDGKPIWTNPELIAREPRSDNRPAKNNVRRHFDPKPMQVLAEGVAQKLGIEPDFAVPAYEDAAHWILQEAQLPDNVDPMDSKLKDPEDRARIARVFDRGLDLPASYVLPVQRWNAEQRGGWISEHWRLRRGRLFLVPGDSPAGFRLPLATLPYVPPSVYPHVHVVDPTLPRGELPDPGALARQFRRTSQNNDGVLNQQIQVQQELGTGVVRTAMAFEIRDGVLCVFMPPVSAIEDYLELLVAVEASAEESGLTVHIEGYPPPYDPRIQVIKVTPDPGVIEVNIQPGASWEETVAITSTVYEEARLSRLGADKFMIDGRHVGTGGGNHVVLGGVTPADSPFLRRPDLLKSIVLYWQRHPSLSYMFSGLFIGPTSQAPRIDEARHDSLYELEIAMDMVRGPQGGNPPPWLVDRLFRNLLVDVSGNTHRAEICIDKLYSPDSATGRLGLIEFRSFEMPPDYRMSLAQQLLLRALIAWFWREPQGGEFTRWGTQLHDRFMLPHFVWADFQDVLGDLARAGYGFDPAWYQAQLEFRFPFYGKVDYEGVSLEVRQALEPWHVLGEEGAAGGTVRYVDSSVERLQLKAEGFNPSRHVIACNGRRLPMAGTGRSGEAVAGVRFKAWQPASGLHPTIPVHAPLTFDVIDTWSGRSLGGCVYHVAHPGGRSYETFPLNAYEAEARRLARFQPIGHTPGWPPIPRPEGNTEFPFTLDLRRPVR</sequence>
<keyword evidence="3" id="KW-1185">Reference proteome</keyword>
<dbReference type="InterPro" id="IPR002931">
    <property type="entry name" value="Transglutaminase-like"/>
</dbReference>
<dbReference type="SMART" id="SM00460">
    <property type="entry name" value="TGc"/>
    <property type="match status" value="1"/>
</dbReference>
<feature type="domain" description="Transglutaminase-like" evidence="1">
    <location>
        <begin position="172"/>
        <end position="248"/>
    </location>
</feature>
<proteinExistence type="predicted"/>
<comment type="caution">
    <text evidence="2">The sequence shown here is derived from an EMBL/GenBank/DDBJ whole genome shotgun (WGS) entry which is preliminary data.</text>
</comment>